<accession>A0A1H5VU14</accession>
<dbReference type="AlphaFoldDB" id="A0A1H5VU14"/>
<dbReference type="EMBL" id="FNUL01000012">
    <property type="protein sequence ID" value="SEF90448.1"/>
    <property type="molecule type" value="Genomic_DNA"/>
</dbReference>
<gene>
    <name evidence="1" type="ORF">SAMN05216537_11282</name>
</gene>
<keyword evidence="2" id="KW-1185">Reference proteome</keyword>
<protein>
    <submittedName>
        <fullName evidence="1">Uncharacterized protein</fullName>
    </submittedName>
</protein>
<sequence>MHITNTSDVINFLQNNELSGKEINQIREELTKQKAVLDISIRSAKDVENTIYEFIDAKQQGIKLTPAQIEKVIENIDFNVPKFSWPDGKFDVYEDAVEDAGIYIKLKNIKWRNYKRYGSDKFEKLMPGDKIIVPNKGKCEEQIVLERKNRWEVLTDKYRVAVANRIYYEEKPSKELPNELEIPVCHLFYGDIYDYIAAENRFLVTSFDIDEENRA</sequence>
<organism evidence="1 2">
    <name type="scientific">Lachnospira multipara</name>
    <dbReference type="NCBI Taxonomy" id="28051"/>
    <lineage>
        <taxon>Bacteria</taxon>
        <taxon>Bacillati</taxon>
        <taxon>Bacillota</taxon>
        <taxon>Clostridia</taxon>
        <taxon>Lachnospirales</taxon>
        <taxon>Lachnospiraceae</taxon>
        <taxon>Lachnospira</taxon>
    </lineage>
</organism>
<proteinExistence type="predicted"/>
<evidence type="ECO:0000313" key="2">
    <source>
        <dbReference type="Proteomes" id="UP000236726"/>
    </source>
</evidence>
<dbReference type="Proteomes" id="UP000236726">
    <property type="component" value="Unassembled WGS sequence"/>
</dbReference>
<name>A0A1H5VU14_9FIRM</name>
<reference evidence="1 2" key="1">
    <citation type="submission" date="2016-10" db="EMBL/GenBank/DDBJ databases">
        <authorList>
            <person name="de Groot N.N."/>
        </authorList>
    </citation>
    <scope>NUCLEOTIDE SEQUENCE [LARGE SCALE GENOMIC DNA]</scope>
    <source>
        <strain evidence="1 2">D15d</strain>
    </source>
</reference>
<dbReference type="RefSeq" id="WP_103953132.1">
    <property type="nucleotide sequence ID" value="NZ_FNUL01000012.1"/>
</dbReference>
<evidence type="ECO:0000313" key="1">
    <source>
        <dbReference type="EMBL" id="SEF90448.1"/>
    </source>
</evidence>